<dbReference type="PANTHER" id="PTHR43818:SF11">
    <property type="entry name" value="BCDNA.GH03377"/>
    <property type="match status" value="1"/>
</dbReference>
<dbReference type="EMBL" id="BMIS01000011">
    <property type="protein sequence ID" value="GGE75022.1"/>
    <property type="molecule type" value="Genomic_DNA"/>
</dbReference>
<evidence type="ECO:0000256" key="2">
    <source>
        <dbReference type="ARBA" id="ARBA00023027"/>
    </source>
</evidence>
<dbReference type="InterPro" id="IPR036291">
    <property type="entry name" value="NAD(P)-bd_dom_sf"/>
</dbReference>
<dbReference type="InterPro" id="IPR000683">
    <property type="entry name" value="Gfo/Idh/MocA-like_OxRdtase_N"/>
</dbReference>
<evidence type="ECO:0000259" key="3">
    <source>
        <dbReference type="Pfam" id="PF01408"/>
    </source>
</evidence>
<keyword evidence="6" id="KW-1185">Reference proteome</keyword>
<organism evidence="5 6">
    <name type="scientific">Nesterenkonia cremea</name>
    <dbReference type="NCBI Taxonomy" id="1882340"/>
    <lineage>
        <taxon>Bacteria</taxon>
        <taxon>Bacillati</taxon>
        <taxon>Actinomycetota</taxon>
        <taxon>Actinomycetes</taxon>
        <taxon>Micrococcales</taxon>
        <taxon>Micrococcaceae</taxon>
        <taxon>Nesterenkonia</taxon>
    </lineage>
</organism>
<feature type="domain" description="Gfo/Idh/MocA-like oxidoreductase N-terminal" evidence="3">
    <location>
        <begin position="8"/>
        <end position="134"/>
    </location>
</feature>
<dbReference type="PANTHER" id="PTHR43818">
    <property type="entry name" value="BCDNA.GH03377"/>
    <property type="match status" value="1"/>
</dbReference>
<gene>
    <name evidence="5" type="ORF">GCM10011401_22820</name>
</gene>
<keyword evidence="2" id="KW-0520">NAD</keyword>
<proteinExistence type="predicted"/>
<evidence type="ECO:0000313" key="6">
    <source>
        <dbReference type="Proteomes" id="UP000633136"/>
    </source>
</evidence>
<dbReference type="GO" id="GO:0016491">
    <property type="term" value="F:oxidoreductase activity"/>
    <property type="evidence" value="ECO:0007669"/>
    <property type="project" value="UniProtKB-KW"/>
</dbReference>
<dbReference type="Pfam" id="PF22725">
    <property type="entry name" value="GFO_IDH_MocA_C3"/>
    <property type="match status" value="1"/>
</dbReference>
<keyword evidence="1" id="KW-0560">Oxidoreductase</keyword>
<evidence type="ECO:0000256" key="1">
    <source>
        <dbReference type="ARBA" id="ARBA00023002"/>
    </source>
</evidence>
<reference evidence="5" key="1">
    <citation type="journal article" date="2014" name="Int. J. Syst. Evol. Microbiol.">
        <title>Complete genome sequence of Corynebacterium casei LMG S-19264T (=DSM 44701T), isolated from a smear-ripened cheese.</title>
        <authorList>
            <consortium name="US DOE Joint Genome Institute (JGI-PGF)"/>
            <person name="Walter F."/>
            <person name="Albersmeier A."/>
            <person name="Kalinowski J."/>
            <person name="Ruckert C."/>
        </authorList>
    </citation>
    <scope>NUCLEOTIDE SEQUENCE</scope>
    <source>
        <strain evidence="5">CGMCC 1.15388</strain>
    </source>
</reference>
<dbReference type="Proteomes" id="UP000633136">
    <property type="component" value="Unassembled WGS sequence"/>
</dbReference>
<dbReference type="GO" id="GO:0000166">
    <property type="term" value="F:nucleotide binding"/>
    <property type="evidence" value="ECO:0007669"/>
    <property type="project" value="InterPro"/>
</dbReference>
<dbReference type="AlphaFoldDB" id="A0A917AUY7"/>
<protein>
    <submittedName>
        <fullName evidence="5">Dehydrogenase</fullName>
    </submittedName>
</protein>
<comment type="caution">
    <text evidence="5">The sequence shown here is derived from an EMBL/GenBank/DDBJ whole genome shotgun (WGS) entry which is preliminary data.</text>
</comment>
<feature type="domain" description="GFO/IDH/MocA-like oxidoreductase" evidence="4">
    <location>
        <begin position="143"/>
        <end position="287"/>
    </location>
</feature>
<evidence type="ECO:0000259" key="4">
    <source>
        <dbReference type="Pfam" id="PF22725"/>
    </source>
</evidence>
<reference evidence="5" key="2">
    <citation type="submission" date="2020-09" db="EMBL/GenBank/DDBJ databases">
        <authorList>
            <person name="Sun Q."/>
            <person name="Zhou Y."/>
        </authorList>
    </citation>
    <scope>NUCLEOTIDE SEQUENCE</scope>
    <source>
        <strain evidence="5">CGMCC 1.15388</strain>
    </source>
</reference>
<dbReference type="RefSeq" id="WP_188685815.1">
    <property type="nucleotide sequence ID" value="NZ_BMIS01000011.1"/>
</dbReference>
<evidence type="ECO:0000313" key="5">
    <source>
        <dbReference type="EMBL" id="GGE75022.1"/>
    </source>
</evidence>
<dbReference type="SUPFAM" id="SSF55347">
    <property type="entry name" value="Glyceraldehyde-3-phosphate dehydrogenase-like, C-terminal domain"/>
    <property type="match status" value="1"/>
</dbReference>
<dbReference type="Pfam" id="PF01408">
    <property type="entry name" value="GFO_IDH_MocA"/>
    <property type="match status" value="1"/>
</dbReference>
<name>A0A917AUY7_9MICC</name>
<dbReference type="Gene3D" id="3.30.360.10">
    <property type="entry name" value="Dihydrodipicolinate Reductase, domain 2"/>
    <property type="match status" value="1"/>
</dbReference>
<accession>A0A917AUY7</accession>
<dbReference type="InterPro" id="IPR050463">
    <property type="entry name" value="Gfo/Idh/MocA_oxidrdct_glycsds"/>
</dbReference>
<dbReference type="Gene3D" id="3.40.50.720">
    <property type="entry name" value="NAD(P)-binding Rossmann-like Domain"/>
    <property type="match status" value="1"/>
</dbReference>
<dbReference type="SUPFAM" id="SSF51735">
    <property type="entry name" value="NAD(P)-binding Rossmann-fold domains"/>
    <property type="match status" value="1"/>
</dbReference>
<dbReference type="InterPro" id="IPR055170">
    <property type="entry name" value="GFO_IDH_MocA-like_dom"/>
</dbReference>
<sequence length="397" mass="42241">MTQQETLGVAVIGAGMAGAAHAAGWRAATTVRSPFPAQVRLVAVADIAEPLARSVAGRYGYERTETDWRALLTADDVDIVSVVVANHLHREIVEELLAAGKHVLCEKPLSDSIEDAQAMAEAARKSPQVARVGFTYQRAPGVAALSDLVRDGTLGEVVHLNGRYYSDYACSPQVPMTWRYRGSPGSGALADVGSHLLAAAELVAGPIRNVSGARFRTVIPERPLPKGATVGHGLVEVTDETEAVTNDDWAGLTVEFDQASGTLEASRVAPGHPNGHRLEITCTKGSAIWDQESPSEIQLFLHDDQVAAHQNGFRVVKLGPGHPYIAEGYPMVAPGIGVGQNDTFIFQARAFLEEVVGLPEEESWPRCASFDDGLRNMRVIEAAARSAAADGVAVTLD</sequence>